<organism evidence="1 2">
    <name type="scientific">Chitinivorax tropicus</name>
    <dbReference type="NCBI Taxonomy" id="714531"/>
    <lineage>
        <taxon>Bacteria</taxon>
        <taxon>Pseudomonadati</taxon>
        <taxon>Pseudomonadota</taxon>
        <taxon>Betaproteobacteria</taxon>
        <taxon>Chitinivorax</taxon>
    </lineage>
</organism>
<comment type="caution">
    <text evidence="1">The sequence shown here is derived from an EMBL/GenBank/DDBJ whole genome shotgun (WGS) entry which is preliminary data.</text>
</comment>
<gene>
    <name evidence="1" type="ORF">HNQ59_003397</name>
</gene>
<name>A0A840MLQ1_9PROT</name>
<sequence length="159" mass="17799">MGSYILLCHGERQDDERFTPPNHSEVVYWGEPGCLLPISAAINALHAIRLNPQDIESISRIFIGLASLSGKGLVKTYEGGPNLHLEGDDKVPCMLINLQTHCYARLKSDWHIELRQLMDELEDSMVHLLCCEDIDDGMDWGDLEQIVGLTLSNPHAVLH</sequence>
<dbReference type="EMBL" id="JACHHY010000024">
    <property type="protein sequence ID" value="MBB5020084.1"/>
    <property type="molecule type" value="Genomic_DNA"/>
</dbReference>
<dbReference type="AlphaFoldDB" id="A0A840MLQ1"/>
<evidence type="ECO:0000313" key="2">
    <source>
        <dbReference type="Proteomes" id="UP000575898"/>
    </source>
</evidence>
<reference evidence="1 2" key="1">
    <citation type="submission" date="2020-08" db="EMBL/GenBank/DDBJ databases">
        <title>Genomic Encyclopedia of Type Strains, Phase IV (KMG-IV): sequencing the most valuable type-strain genomes for metagenomic binning, comparative biology and taxonomic classification.</title>
        <authorList>
            <person name="Goeker M."/>
        </authorList>
    </citation>
    <scope>NUCLEOTIDE SEQUENCE [LARGE SCALE GENOMIC DNA]</scope>
    <source>
        <strain evidence="1 2">DSM 27165</strain>
    </source>
</reference>
<dbReference type="Proteomes" id="UP000575898">
    <property type="component" value="Unassembled WGS sequence"/>
</dbReference>
<keyword evidence="2" id="KW-1185">Reference proteome</keyword>
<dbReference type="RefSeq" id="WP_184041490.1">
    <property type="nucleotide sequence ID" value="NZ_JACHHY010000024.1"/>
</dbReference>
<accession>A0A840MLQ1</accession>
<evidence type="ECO:0000313" key="1">
    <source>
        <dbReference type="EMBL" id="MBB5020084.1"/>
    </source>
</evidence>
<protein>
    <submittedName>
        <fullName evidence="1">Uncharacterized protein</fullName>
    </submittedName>
</protein>
<proteinExistence type="predicted"/>